<keyword evidence="4" id="KW-0238">DNA-binding</keyword>
<dbReference type="Proteomes" id="UP001431131">
    <property type="component" value="Unassembled WGS sequence"/>
</dbReference>
<feature type="modified residue" description="4-aspartylphosphate" evidence="1">
    <location>
        <position position="54"/>
    </location>
</feature>
<dbReference type="InterPro" id="IPR046947">
    <property type="entry name" value="LytR-like"/>
</dbReference>
<proteinExistence type="predicted"/>
<evidence type="ECO:0000313" key="4">
    <source>
        <dbReference type="EMBL" id="MCH1627269.1"/>
    </source>
</evidence>
<dbReference type="InterPro" id="IPR007492">
    <property type="entry name" value="LytTR_DNA-bd_dom"/>
</dbReference>
<comment type="caution">
    <text evidence="4">The sequence shown here is derived from an EMBL/GenBank/DDBJ whole genome shotgun (WGS) entry which is preliminary data.</text>
</comment>
<dbReference type="Pfam" id="PF04397">
    <property type="entry name" value="LytTR"/>
    <property type="match status" value="1"/>
</dbReference>
<dbReference type="AlphaFoldDB" id="A0AAW5E6Z5"/>
<dbReference type="GO" id="GO:0003677">
    <property type="term" value="F:DNA binding"/>
    <property type="evidence" value="ECO:0007669"/>
    <property type="project" value="UniProtKB-KW"/>
</dbReference>
<sequence length="233" mass="26910">MIRIGLVDDQKYDLEKLNIVLSKEENVEIIFSTNDSEEAYELLKKSSIDLLITDIEMPKLSGYELADFISSYALDIKVIFVTGSSGYAVHAFELDVLDYIMKPFSKERLLKGIQRLQKKKETTDKSKLVLKQKADIYFIEKKKIIYVERTGRSTTIVTSEGEYSTYLSLGELEEELTATNFLRAHRGFIINIQYVKNFSLYTKNSYVVHFQGTEQTAMITKPNLDKLQSEFYN</sequence>
<dbReference type="SMART" id="SM00850">
    <property type="entry name" value="LytTR"/>
    <property type="match status" value="1"/>
</dbReference>
<gene>
    <name evidence="4" type="ORF">MJG50_18195</name>
</gene>
<name>A0AAW5E6Z5_9BACI</name>
<evidence type="ECO:0000256" key="1">
    <source>
        <dbReference type="PROSITE-ProRule" id="PRU00169"/>
    </source>
</evidence>
<dbReference type="SMART" id="SM00448">
    <property type="entry name" value="REC"/>
    <property type="match status" value="1"/>
</dbReference>
<dbReference type="PANTHER" id="PTHR37299">
    <property type="entry name" value="TRANSCRIPTIONAL REGULATOR-RELATED"/>
    <property type="match status" value="1"/>
</dbReference>
<dbReference type="GO" id="GO:0000156">
    <property type="term" value="F:phosphorelay response regulator activity"/>
    <property type="evidence" value="ECO:0007669"/>
    <property type="project" value="InterPro"/>
</dbReference>
<dbReference type="Gene3D" id="2.40.50.1020">
    <property type="entry name" value="LytTr DNA-binding domain"/>
    <property type="match status" value="1"/>
</dbReference>
<dbReference type="PROSITE" id="PS50110">
    <property type="entry name" value="RESPONSE_REGULATORY"/>
    <property type="match status" value="1"/>
</dbReference>
<feature type="domain" description="Response regulatory" evidence="2">
    <location>
        <begin position="3"/>
        <end position="117"/>
    </location>
</feature>
<reference evidence="4" key="1">
    <citation type="submission" date="2022-02" db="EMBL/GenBank/DDBJ databases">
        <title>Fredinandcohnia quinoae sp. nov. isolated from Chenopodium quinoa seeds.</title>
        <authorList>
            <person name="Saati-Santamaria Z."/>
            <person name="Flores-Felix J.D."/>
            <person name="Igual J.M."/>
            <person name="Velazquez E."/>
            <person name="Garcia-Fraile P."/>
            <person name="Martinez-Molina E."/>
        </authorList>
    </citation>
    <scope>NUCLEOTIDE SEQUENCE</scope>
    <source>
        <strain evidence="4">SECRCQ15</strain>
    </source>
</reference>
<dbReference type="SUPFAM" id="SSF52172">
    <property type="entry name" value="CheY-like"/>
    <property type="match status" value="1"/>
</dbReference>
<organism evidence="4 5">
    <name type="scientific">Fredinandcohnia quinoae</name>
    <dbReference type="NCBI Taxonomy" id="2918902"/>
    <lineage>
        <taxon>Bacteria</taxon>
        <taxon>Bacillati</taxon>
        <taxon>Bacillota</taxon>
        <taxon>Bacilli</taxon>
        <taxon>Bacillales</taxon>
        <taxon>Bacillaceae</taxon>
        <taxon>Fredinandcohnia</taxon>
    </lineage>
</organism>
<accession>A0AAW5E6Z5</accession>
<dbReference type="InterPro" id="IPR011006">
    <property type="entry name" value="CheY-like_superfamily"/>
</dbReference>
<dbReference type="RefSeq" id="WP_240257189.1">
    <property type="nucleotide sequence ID" value="NZ_JAKTTI010000037.1"/>
</dbReference>
<dbReference type="Pfam" id="PF00072">
    <property type="entry name" value="Response_reg"/>
    <property type="match status" value="1"/>
</dbReference>
<protein>
    <submittedName>
        <fullName evidence="4">LytTR family DNA-binding domain-containing protein</fullName>
    </submittedName>
</protein>
<dbReference type="InterPro" id="IPR001789">
    <property type="entry name" value="Sig_transdc_resp-reg_receiver"/>
</dbReference>
<dbReference type="Gene3D" id="3.40.50.2300">
    <property type="match status" value="1"/>
</dbReference>
<evidence type="ECO:0000313" key="5">
    <source>
        <dbReference type="Proteomes" id="UP001431131"/>
    </source>
</evidence>
<dbReference type="EMBL" id="JAKTTI010000037">
    <property type="protein sequence ID" value="MCH1627269.1"/>
    <property type="molecule type" value="Genomic_DNA"/>
</dbReference>
<keyword evidence="5" id="KW-1185">Reference proteome</keyword>
<feature type="domain" description="HTH LytTR-type" evidence="3">
    <location>
        <begin position="128"/>
        <end position="196"/>
    </location>
</feature>
<evidence type="ECO:0000259" key="3">
    <source>
        <dbReference type="PROSITE" id="PS50930"/>
    </source>
</evidence>
<keyword evidence="1" id="KW-0597">Phosphoprotein</keyword>
<dbReference type="PANTHER" id="PTHR37299:SF1">
    <property type="entry name" value="STAGE 0 SPORULATION PROTEIN A HOMOLOG"/>
    <property type="match status" value="1"/>
</dbReference>
<evidence type="ECO:0000259" key="2">
    <source>
        <dbReference type="PROSITE" id="PS50110"/>
    </source>
</evidence>
<dbReference type="PROSITE" id="PS50930">
    <property type="entry name" value="HTH_LYTTR"/>
    <property type="match status" value="1"/>
</dbReference>